<accession>A0A9W9UHB7</accession>
<name>A0A9W9UHB7_PENBR</name>
<evidence type="ECO:0000313" key="1">
    <source>
        <dbReference type="EMBL" id="KAJ5340369.1"/>
    </source>
</evidence>
<gene>
    <name evidence="1" type="ORF">N7541_009493</name>
</gene>
<protein>
    <submittedName>
        <fullName evidence="1">Uncharacterized protein</fullName>
    </submittedName>
</protein>
<dbReference type="AlphaFoldDB" id="A0A9W9UHB7"/>
<organism evidence="1 2">
    <name type="scientific">Penicillium brevicompactum</name>
    <dbReference type="NCBI Taxonomy" id="5074"/>
    <lineage>
        <taxon>Eukaryota</taxon>
        <taxon>Fungi</taxon>
        <taxon>Dikarya</taxon>
        <taxon>Ascomycota</taxon>
        <taxon>Pezizomycotina</taxon>
        <taxon>Eurotiomycetes</taxon>
        <taxon>Eurotiomycetidae</taxon>
        <taxon>Eurotiales</taxon>
        <taxon>Aspergillaceae</taxon>
        <taxon>Penicillium</taxon>
    </lineage>
</organism>
<evidence type="ECO:0000313" key="2">
    <source>
        <dbReference type="Proteomes" id="UP001148299"/>
    </source>
</evidence>
<proteinExistence type="predicted"/>
<dbReference type="Proteomes" id="UP001148299">
    <property type="component" value="Unassembled WGS sequence"/>
</dbReference>
<comment type="caution">
    <text evidence="1">The sequence shown here is derived from an EMBL/GenBank/DDBJ whole genome shotgun (WGS) entry which is preliminary data.</text>
</comment>
<reference evidence="1" key="1">
    <citation type="submission" date="2022-12" db="EMBL/GenBank/DDBJ databases">
        <authorList>
            <person name="Petersen C."/>
        </authorList>
    </citation>
    <scope>NUCLEOTIDE SEQUENCE</scope>
    <source>
        <strain evidence="1">IBT 35675</strain>
    </source>
</reference>
<dbReference type="EMBL" id="JAPZBR010000008">
    <property type="protein sequence ID" value="KAJ5340369.1"/>
    <property type="molecule type" value="Genomic_DNA"/>
</dbReference>
<reference evidence="1" key="2">
    <citation type="journal article" date="2023" name="IMA Fungus">
        <title>Comparative genomic study of the Penicillium genus elucidates a diverse pangenome and 15 lateral gene transfer events.</title>
        <authorList>
            <person name="Petersen C."/>
            <person name="Sorensen T."/>
            <person name="Nielsen M.R."/>
            <person name="Sondergaard T.E."/>
            <person name="Sorensen J.L."/>
            <person name="Fitzpatrick D.A."/>
            <person name="Frisvad J.C."/>
            <person name="Nielsen K.L."/>
        </authorList>
    </citation>
    <scope>NUCLEOTIDE SEQUENCE</scope>
    <source>
        <strain evidence="1">IBT 35675</strain>
    </source>
</reference>
<sequence length="65" mass="7637">MRLKQWTECLAQQEDLYSFICGYLQSAERSRHTYCHLEQGLESYGRIAVEEDITYKYGAMQIPSP</sequence>
<keyword evidence="2" id="KW-1185">Reference proteome</keyword>